<organism evidence="2 3">
    <name type="scientific">Trifolium medium</name>
    <dbReference type="NCBI Taxonomy" id="97028"/>
    <lineage>
        <taxon>Eukaryota</taxon>
        <taxon>Viridiplantae</taxon>
        <taxon>Streptophyta</taxon>
        <taxon>Embryophyta</taxon>
        <taxon>Tracheophyta</taxon>
        <taxon>Spermatophyta</taxon>
        <taxon>Magnoliopsida</taxon>
        <taxon>eudicotyledons</taxon>
        <taxon>Gunneridae</taxon>
        <taxon>Pentapetalae</taxon>
        <taxon>rosids</taxon>
        <taxon>fabids</taxon>
        <taxon>Fabales</taxon>
        <taxon>Fabaceae</taxon>
        <taxon>Papilionoideae</taxon>
        <taxon>50 kb inversion clade</taxon>
        <taxon>NPAAA clade</taxon>
        <taxon>Hologalegina</taxon>
        <taxon>IRL clade</taxon>
        <taxon>Trifolieae</taxon>
        <taxon>Trifolium</taxon>
    </lineage>
</organism>
<name>A0A392S2W2_9FABA</name>
<dbReference type="EMBL" id="LXQA010314031">
    <property type="protein sequence ID" value="MCI43188.1"/>
    <property type="molecule type" value="Genomic_DNA"/>
</dbReference>
<proteinExistence type="predicted"/>
<feature type="signal peptide" evidence="1">
    <location>
        <begin position="1"/>
        <end position="21"/>
    </location>
</feature>
<evidence type="ECO:0000313" key="2">
    <source>
        <dbReference type="EMBL" id="MCI43188.1"/>
    </source>
</evidence>
<protein>
    <submittedName>
        <fullName evidence="2">Uncharacterized protein</fullName>
    </submittedName>
</protein>
<reference evidence="2 3" key="1">
    <citation type="journal article" date="2018" name="Front. Plant Sci.">
        <title>Red Clover (Trifolium pratense) and Zigzag Clover (T. medium) - A Picture of Genomic Similarities and Differences.</title>
        <authorList>
            <person name="Dluhosova J."/>
            <person name="Istvanek J."/>
            <person name="Nedelnik J."/>
            <person name="Repkova J."/>
        </authorList>
    </citation>
    <scope>NUCLEOTIDE SEQUENCE [LARGE SCALE GENOMIC DNA]</scope>
    <source>
        <strain evidence="3">cv. 10/8</strain>
        <tissue evidence="2">Leaf</tissue>
    </source>
</reference>
<accession>A0A392S2W2</accession>
<feature type="non-terminal residue" evidence="2">
    <location>
        <position position="1"/>
    </location>
</feature>
<evidence type="ECO:0000256" key="1">
    <source>
        <dbReference type="SAM" id="SignalP"/>
    </source>
</evidence>
<keyword evidence="3" id="KW-1185">Reference proteome</keyword>
<sequence>VAAPRAMLLFWLSCFSVSCAARRSDLRRGQGCCFRAGWFSVSCAARRA</sequence>
<evidence type="ECO:0000313" key="3">
    <source>
        <dbReference type="Proteomes" id="UP000265520"/>
    </source>
</evidence>
<dbReference type="AlphaFoldDB" id="A0A392S2W2"/>
<feature type="chain" id="PRO_5017263827" evidence="1">
    <location>
        <begin position="22"/>
        <end position="48"/>
    </location>
</feature>
<dbReference type="Proteomes" id="UP000265520">
    <property type="component" value="Unassembled WGS sequence"/>
</dbReference>
<keyword evidence="1" id="KW-0732">Signal</keyword>
<comment type="caution">
    <text evidence="2">The sequence shown here is derived from an EMBL/GenBank/DDBJ whole genome shotgun (WGS) entry which is preliminary data.</text>
</comment>